<evidence type="ECO:0000313" key="3">
    <source>
        <dbReference type="Proteomes" id="UP000004221"/>
    </source>
</evidence>
<feature type="domain" description="HicB-like antitoxin of toxin-antitoxin system" evidence="1">
    <location>
        <begin position="5"/>
        <end position="65"/>
    </location>
</feature>
<dbReference type="EMBL" id="CAGS01000701">
    <property type="protein sequence ID" value="CCF86100.1"/>
    <property type="molecule type" value="Genomic_DNA"/>
</dbReference>
<dbReference type="InterPro" id="IPR031807">
    <property type="entry name" value="HicB-like"/>
</dbReference>
<dbReference type="PANTHER" id="PTHR34504:SF2">
    <property type="entry name" value="UPF0150 PROTEIN SSL0259"/>
    <property type="match status" value="1"/>
</dbReference>
<dbReference type="Pfam" id="PF15919">
    <property type="entry name" value="HicB_lk_antitox"/>
    <property type="match status" value="1"/>
</dbReference>
<dbReference type="OrthoDB" id="5419659at2"/>
<dbReference type="Proteomes" id="UP000004221">
    <property type="component" value="Unassembled WGS sequence"/>
</dbReference>
<dbReference type="SUPFAM" id="SSF143100">
    <property type="entry name" value="TTHA1013/TTHA0281-like"/>
    <property type="match status" value="1"/>
</dbReference>
<dbReference type="PANTHER" id="PTHR34504">
    <property type="entry name" value="ANTITOXIN HICB"/>
    <property type="match status" value="1"/>
</dbReference>
<dbReference type="Gene3D" id="3.30.160.250">
    <property type="match status" value="1"/>
</dbReference>
<evidence type="ECO:0000313" key="2">
    <source>
        <dbReference type="EMBL" id="CCF86100.1"/>
    </source>
</evidence>
<sequence length="74" mass="8022">MARQYAVLLTQDPETGWWVVTVPSLPGCFTQGATRQEALERAEEAIAGHVAALEARGYPVPVDDVIPELCTVQV</sequence>
<dbReference type="RefSeq" id="WP_008481718.1">
    <property type="nucleotide sequence ID" value="NZ_CAGS01000701.1"/>
</dbReference>
<evidence type="ECO:0000259" key="1">
    <source>
        <dbReference type="Pfam" id="PF15919"/>
    </source>
</evidence>
<organism evidence="2 3">
    <name type="scientific">Nitrolancea hollandica Lb</name>
    <dbReference type="NCBI Taxonomy" id="1129897"/>
    <lineage>
        <taxon>Bacteria</taxon>
        <taxon>Pseudomonadati</taxon>
        <taxon>Thermomicrobiota</taxon>
        <taxon>Thermomicrobia</taxon>
        <taxon>Sphaerobacterales</taxon>
        <taxon>Sphaerobacterineae</taxon>
        <taxon>Sphaerobacteraceae</taxon>
        <taxon>Nitrolancea</taxon>
    </lineage>
</organism>
<protein>
    <recommendedName>
        <fullName evidence="1">HicB-like antitoxin of toxin-antitoxin system domain-containing protein</fullName>
    </recommendedName>
</protein>
<accession>I4EN37</accession>
<gene>
    <name evidence="2" type="ORF">NITHO_730005</name>
</gene>
<reference evidence="2 3" key="1">
    <citation type="journal article" date="2012" name="ISME J.">
        <title>Nitrification expanded: discovery, physiology and genomics of a nitrite-oxidizing bacterium from the phylum Chloroflexi.</title>
        <authorList>
            <person name="Sorokin D.Y."/>
            <person name="Lucker S."/>
            <person name="Vejmelkova D."/>
            <person name="Kostrikina N.A."/>
            <person name="Kleerebezem R."/>
            <person name="Rijpstra W.I."/>
            <person name="Damste J.S."/>
            <person name="Le Paslier D."/>
            <person name="Muyzer G."/>
            <person name="Wagner M."/>
            <person name="van Loosdrecht M.C."/>
            <person name="Daims H."/>
        </authorList>
    </citation>
    <scope>NUCLEOTIDE SEQUENCE [LARGE SCALE GENOMIC DNA]</scope>
    <source>
        <strain evidence="3">none</strain>
    </source>
</reference>
<dbReference type="InterPro" id="IPR035069">
    <property type="entry name" value="TTHA1013/TTHA0281-like"/>
</dbReference>
<dbReference type="AlphaFoldDB" id="I4EN37"/>
<comment type="caution">
    <text evidence="2">The sequence shown here is derived from an EMBL/GenBank/DDBJ whole genome shotgun (WGS) entry which is preliminary data.</text>
</comment>
<name>I4EN37_9BACT</name>
<keyword evidence="3" id="KW-1185">Reference proteome</keyword>
<dbReference type="InterPro" id="IPR051404">
    <property type="entry name" value="TA_system_antitoxin"/>
</dbReference>
<proteinExistence type="predicted"/>